<feature type="region of interest" description="Disordered" evidence="1">
    <location>
        <begin position="128"/>
        <end position="181"/>
    </location>
</feature>
<comment type="caution">
    <text evidence="2">The sequence shown here is derived from an EMBL/GenBank/DDBJ whole genome shotgun (WGS) entry which is preliminary data.</text>
</comment>
<evidence type="ECO:0000256" key="1">
    <source>
        <dbReference type="SAM" id="MobiDB-lite"/>
    </source>
</evidence>
<accession>A0A0T6BES1</accession>
<feature type="compositionally biased region" description="Basic residues" evidence="1">
    <location>
        <begin position="158"/>
        <end position="167"/>
    </location>
</feature>
<organism evidence="2 3">
    <name type="scientific">Oryctes borbonicus</name>
    <dbReference type="NCBI Taxonomy" id="1629725"/>
    <lineage>
        <taxon>Eukaryota</taxon>
        <taxon>Metazoa</taxon>
        <taxon>Ecdysozoa</taxon>
        <taxon>Arthropoda</taxon>
        <taxon>Hexapoda</taxon>
        <taxon>Insecta</taxon>
        <taxon>Pterygota</taxon>
        <taxon>Neoptera</taxon>
        <taxon>Endopterygota</taxon>
        <taxon>Coleoptera</taxon>
        <taxon>Polyphaga</taxon>
        <taxon>Scarabaeiformia</taxon>
        <taxon>Scarabaeidae</taxon>
        <taxon>Dynastinae</taxon>
        <taxon>Oryctes</taxon>
    </lineage>
</organism>
<dbReference type="OrthoDB" id="5812619at2759"/>
<protein>
    <submittedName>
        <fullName evidence="2">Uncharacterized protein</fullName>
    </submittedName>
</protein>
<evidence type="ECO:0000313" key="3">
    <source>
        <dbReference type="Proteomes" id="UP000051574"/>
    </source>
</evidence>
<evidence type="ECO:0000313" key="2">
    <source>
        <dbReference type="EMBL" id="KRT85801.1"/>
    </source>
</evidence>
<keyword evidence="3" id="KW-1185">Reference proteome</keyword>
<name>A0A0T6BES1_9SCAR</name>
<dbReference type="AlphaFoldDB" id="A0A0T6BES1"/>
<proteinExistence type="predicted"/>
<reference evidence="2 3" key="1">
    <citation type="submission" date="2015-09" db="EMBL/GenBank/DDBJ databases">
        <title>Draft genome of the scarab beetle Oryctes borbonicus.</title>
        <authorList>
            <person name="Meyer J.M."/>
            <person name="Markov G.V."/>
            <person name="Baskaran P."/>
            <person name="Herrmann M."/>
            <person name="Sommer R.J."/>
            <person name="Roedelsperger C."/>
        </authorList>
    </citation>
    <scope>NUCLEOTIDE SEQUENCE [LARGE SCALE GENOMIC DNA]</scope>
    <source>
        <strain evidence="2">OB123</strain>
        <tissue evidence="2">Whole animal</tissue>
    </source>
</reference>
<dbReference type="EMBL" id="LJIG01001139">
    <property type="protein sequence ID" value="KRT85801.1"/>
    <property type="molecule type" value="Genomic_DNA"/>
</dbReference>
<sequence length="431" mass="50401">MQVLKFSNNQFAELSKILNRPRPNIEKRYKLLQEIGRTLKPNDYSECVKYLMKITGFDNLQSAECEHERNANEAINTDQHNYEIEFAMSNGVKCEAEENRIEINTEVDETISNQTSVMEAIGRKTDKFKKIESSGENSEDLNPYNKGKNTDSSNNNERKRKRMHRSVYKGLRVPSSYPNKRRCTSQEDAVIVECMNALKSTSRPLAELSKILYRSGFSVGKRHKDIRRKSRQPLKSNNYTECYENEDRPKFKKRSVTQIKKCITAPDWVSNCEMNDSQNKESTRKMLEIISNANSTLFNIFEKNEKLRQLTVNITWNVPLSHMIETRISSCPTKKQQQQFFNLGIKFITGPFTIKEDETIKENFKCFCAEHWLEHNPTPFLCLRYGQASILNKEERVKFGRYLGRGLENRKLHCIYSRFKVLYSTLKKGRN</sequence>
<gene>
    <name evidence="2" type="ORF">AMK59_2015</name>
</gene>
<dbReference type="Proteomes" id="UP000051574">
    <property type="component" value="Unassembled WGS sequence"/>
</dbReference>